<evidence type="ECO:0000256" key="1">
    <source>
        <dbReference type="ARBA" id="ARBA00022475"/>
    </source>
</evidence>
<dbReference type="STRING" id="1603606.DSOUD_1298"/>
<organism evidence="6 7">
    <name type="scientific">Desulfuromonas soudanensis</name>
    <dbReference type="NCBI Taxonomy" id="1603606"/>
    <lineage>
        <taxon>Bacteria</taxon>
        <taxon>Pseudomonadati</taxon>
        <taxon>Thermodesulfobacteriota</taxon>
        <taxon>Desulfuromonadia</taxon>
        <taxon>Desulfuromonadales</taxon>
        <taxon>Desulfuromonadaceae</taxon>
        <taxon>Desulfuromonas</taxon>
    </lineage>
</organism>
<keyword evidence="7" id="KW-1185">Reference proteome</keyword>
<keyword evidence="2" id="KW-0997">Cell inner membrane</keyword>
<protein>
    <submittedName>
        <fullName evidence="6">Lipopolysaccharide export system protein LptC</fullName>
    </submittedName>
</protein>
<name>A0A0M3QFE4_9BACT</name>
<dbReference type="PATRIC" id="fig|1603606.3.peg.1418"/>
<dbReference type="AlphaFoldDB" id="A0A0M3QFE4"/>
<dbReference type="GO" id="GO:0005886">
    <property type="term" value="C:plasma membrane"/>
    <property type="evidence" value="ECO:0007669"/>
    <property type="project" value="InterPro"/>
</dbReference>
<dbReference type="GO" id="GO:0017089">
    <property type="term" value="F:glycolipid transfer activity"/>
    <property type="evidence" value="ECO:0007669"/>
    <property type="project" value="TreeGrafter"/>
</dbReference>
<keyword evidence="5" id="KW-0472">Membrane</keyword>
<dbReference type="PANTHER" id="PTHR37481">
    <property type="entry name" value="LIPOPOLYSACCHARIDE EXPORT SYSTEM PROTEIN LPTC"/>
    <property type="match status" value="1"/>
</dbReference>
<keyword evidence="4" id="KW-1133">Transmembrane helix</keyword>
<dbReference type="NCBIfam" id="TIGR04409">
    <property type="entry name" value="LptC_YrbK"/>
    <property type="match status" value="1"/>
</dbReference>
<dbReference type="RefSeq" id="WP_053550225.1">
    <property type="nucleotide sequence ID" value="NZ_CP010802.1"/>
</dbReference>
<dbReference type="EMBL" id="CP010802">
    <property type="protein sequence ID" value="ALC16079.1"/>
    <property type="molecule type" value="Genomic_DNA"/>
</dbReference>
<dbReference type="Gene3D" id="2.60.450.10">
    <property type="entry name" value="Lipopolysaccharide (LPS) transport protein A like domain"/>
    <property type="match status" value="1"/>
</dbReference>
<dbReference type="OrthoDB" id="5397263at2"/>
<dbReference type="KEGG" id="des:DSOUD_1298"/>
<gene>
    <name evidence="6" type="primary">lptC</name>
    <name evidence="6" type="ORF">DSOUD_1298</name>
</gene>
<keyword evidence="1" id="KW-1003">Cell membrane</keyword>
<dbReference type="GO" id="GO:0030288">
    <property type="term" value="C:outer membrane-bounded periplasmic space"/>
    <property type="evidence" value="ECO:0007669"/>
    <property type="project" value="TreeGrafter"/>
</dbReference>
<evidence type="ECO:0000313" key="7">
    <source>
        <dbReference type="Proteomes" id="UP000057158"/>
    </source>
</evidence>
<dbReference type="Proteomes" id="UP000057158">
    <property type="component" value="Chromosome"/>
</dbReference>
<reference evidence="6 7" key="1">
    <citation type="submission" date="2015-07" db="EMBL/GenBank/DDBJ databases">
        <title>Isolation and Genomic Characterization of a Novel Halophilic Metal-Reducing Deltaproteobacterium from the Deep Subsurface.</title>
        <authorList>
            <person name="Badalamenti J.P."/>
            <person name="Summers Z.M."/>
            <person name="Gralnick J.A."/>
            <person name="Bond D.R."/>
        </authorList>
    </citation>
    <scope>NUCLEOTIDE SEQUENCE [LARGE SCALE GENOMIC DNA]</scope>
    <source>
        <strain evidence="6 7">WTL</strain>
    </source>
</reference>
<proteinExistence type="predicted"/>
<dbReference type="InterPro" id="IPR010664">
    <property type="entry name" value="LipoPS_assembly_LptC-rel"/>
</dbReference>
<dbReference type="GO" id="GO:0015221">
    <property type="term" value="F:lipopolysaccharide transmembrane transporter activity"/>
    <property type="evidence" value="ECO:0007669"/>
    <property type="project" value="InterPro"/>
</dbReference>
<evidence type="ECO:0000256" key="4">
    <source>
        <dbReference type="ARBA" id="ARBA00022989"/>
    </source>
</evidence>
<sequence>MPRWFNTRNLLALSILLLAGSLIFVVSRNFRKETPGEILETISRNVDLSLQKIDYTETRDGVRRWSLQADSAAHNLAEGAARLEDVTLTFYDSGGGGDITLTADLGELNTESREVKVSGDVVIRSSKGYVLHTDHLHYQDSKRMVKTDASVRLVAPGFEVVGTGLQLNVETHAMALLSRVEARLEPEGLGNNGK</sequence>
<dbReference type="PANTHER" id="PTHR37481:SF1">
    <property type="entry name" value="LIPOPOLYSACCHARIDE EXPORT SYSTEM PROTEIN LPTC"/>
    <property type="match status" value="1"/>
</dbReference>
<keyword evidence="3" id="KW-0812">Transmembrane</keyword>
<evidence type="ECO:0000256" key="5">
    <source>
        <dbReference type="ARBA" id="ARBA00023136"/>
    </source>
</evidence>
<evidence type="ECO:0000313" key="6">
    <source>
        <dbReference type="EMBL" id="ALC16079.1"/>
    </source>
</evidence>
<dbReference type="InterPro" id="IPR052363">
    <property type="entry name" value="LPS_export_LptC"/>
</dbReference>
<accession>A0A0M3QFE4</accession>
<evidence type="ECO:0000256" key="3">
    <source>
        <dbReference type="ARBA" id="ARBA00022692"/>
    </source>
</evidence>
<evidence type="ECO:0000256" key="2">
    <source>
        <dbReference type="ARBA" id="ARBA00022519"/>
    </source>
</evidence>
<dbReference type="Pfam" id="PF06835">
    <property type="entry name" value="LptC"/>
    <property type="match status" value="1"/>
</dbReference>
<dbReference type="InterPro" id="IPR026265">
    <property type="entry name" value="LptC"/>
</dbReference>